<accession>A0A0V1CX08</accession>
<evidence type="ECO:0000313" key="2">
    <source>
        <dbReference type="Proteomes" id="UP000054653"/>
    </source>
</evidence>
<comment type="caution">
    <text evidence="1">The sequence shown here is derived from an EMBL/GenBank/DDBJ whole genome shotgun (WGS) entry which is preliminary data.</text>
</comment>
<gene>
    <name evidence="1" type="ORF">T03_18116</name>
</gene>
<name>A0A0V1CX08_TRIBR</name>
<sequence length="90" mass="10363">MLCEMLYFQFQDIKLNFTVSKIAQLEEKTSLKLEVSLIFTSTRVVGSSTIEIFFNLICSRFAEAFMDVNVMNESSKQRESSMILMLFVGN</sequence>
<dbReference type="EMBL" id="JYDI01000080">
    <property type="protein sequence ID" value="KRY53773.1"/>
    <property type="molecule type" value="Genomic_DNA"/>
</dbReference>
<reference evidence="1 2" key="1">
    <citation type="submission" date="2015-01" db="EMBL/GenBank/DDBJ databases">
        <title>Evolution of Trichinella species and genotypes.</title>
        <authorList>
            <person name="Korhonen P.K."/>
            <person name="Edoardo P."/>
            <person name="Giuseppe L.R."/>
            <person name="Gasser R.B."/>
        </authorList>
    </citation>
    <scope>NUCLEOTIDE SEQUENCE [LARGE SCALE GENOMIC DNA]</scope>
    <source>
        <strain evidence="1">ISS120</strain>
    </source>
</reference>
<proteinExistence type="predicted"/>
<evidence type="ECO:0000313" key="1">
    <source>
        <dbReference type="EMBL" id="KRY53773.1"/>
    </source>
</evidence>
<dbReference type="Proteomes" id="UP000054653">
    <property type="component" value="Unassembled WGS sequence"/>
</dbReference>
<dbReference type="AlphaFoldDB" id="A0A0V1CX08"/>
<keyword evidence="2" id="KW-1185">Reference proteome</keyword>
<protein>
    <submittedName>
        <fullName evidence="1">Uncharacterized protein</fullName>
    </submittedName>
</protein>
<organism evidence="1 2">
    <name type="scientific">Trichinella britovi</name>
    <name type="common">Parasitic roundworm</name>
    <dbReference type="NCBI Taxonomy" id="45882"/>
    <lineage>
        <taxon>Eukaryota</taxon>
        <taxon>Metazoa</taxon>
        <taxon>Ecdysozoa</taxon>
        <taxon>Nematoda</taxon>
        <taxon>Enoplea</taxon>
        <taxon>Dorylaimia</taxon>
        <taxon>Trichinellida</taxon>
        <taxon>Trichinellidae</taxon>
        <taxon>Trichinella</taxon>
    </lineage>
</organism>